<dbReference type="RefSeq" id="WP_307200012.1">
    <property type="nucleotide sequence ID" value="NZ_JAUSSU010000001.1"/>
</dbReference>
<comment type="caution">
    <text evidence="1">The sequence shown here is derived from an EMBL/GenBank/DDBJ whole genome shotgun (WGS) entry which is preliminary data.</text>
</comment>
<evidence type="ECO:0000313" key="2">
    <source>
        <dbReference type="Proteomes" id="UP001229346"/>
    </source>
</evidence>
<gene>
    <name evidence="1" type="ORF">J2T15_000120</name>
</gene>
<proteinExistence type="predicted"/>
<dbReference type="Proteomes" id="UP001229346">
    <property type="component" value="Unassembled WGS sequence"/>
</dbReference>
<dbReference type="InterPro" id="IPR036895">
    <property type="entry name" value="Uracil-DNA_glycosylase-like_sf"/>
</dbReference>
<accession>A0ABT9TTP5</accession>
<organism evidence="1 2">
    <name type="scientific">Paenibacillus harenae</name>
    <dbReference type="NCBI Taxonomy" id="306543"/>
    <lineage>
        <taxon>Bacteria</taxon>
        <taxon>Bacillati</taxon>
        <taxon>Bacillota</taxon>
        <taxon>Bacilli</taxon>
        <taxon>Bacillales</taxon>
        <taxon>Paenibacillaceae</taxon>
        <taxon>Paenibacillus</taxon>
    </lineage>
</organism>
<keyword evidence="2" id="KW-1185">Reference proteome</keyword>
<evidence type="ECO:0008006" key="3">
    <source>
        <dbReference type="Google" id="ProtNLM"/>
    </source>
</evidence>
<dbReference type="EMBL" id="JAUSSU010000001">
    <property type="protein sequence ID" value="MDQ0110704.1"/>
    <property type="molecule type" value="Genomic_DNA"/>
</dbReference>
<reference evidence="1 2" key="1">
    <citation type="submission" date="2023-07" db="EMBL/GenBank/DDBJ databases">
        <title>Sorghum-associated microbial communities from plants grown in Nebraska, USA.</title>
        <authorList>
            <person name="Schachtman D."/>
        </authorList>
    </citation>
    <scope>NUCLEOTIDE SEQUENCE [LARGE SCALE GENOMIC DNA]</scope>
    <source>
        <strain evidence="1 2">CC482</strain>
    </source>
</reference>
<name>A0ABT9TTP5_PAEHA</name>
<sequence>MEKKLLDHYSDFIRALPNGPLSKEQLLVQDLLLDANPSHRMKLYYIPYEYVNENAKVFIIGITPGFTQMQIAFQTARDCLKAGVPLDQIDREAKKQASFAGTMRRNLIEMLDKLELNKALDFPSSVVLFEEDRDLLHTTSAIRYPVFVNGNNYTGHSPSILKSETLYPYAERICLAELQAVKDALVIPLGKAVAEVIESFAAKGLLARERCLFDFPHPSGANGHRWIQFEANKDKLARQIAEWFR</sequence>
<protein>
    <recommendedName>
        <fullName evidence="3">Uracil-DNA glycosylase-like domain-containing protein</fullName>
    </recommendedName>
</protein>
<evidence type="ECO:0000313" key="1">
    <source>
        <dbReference type="EMBL" id="MDQ0110704.1"/>
    </source>
</evidence>
<dbReference type="SUPFAM" id="SSF52141">
    <property type="entry name" value="Uracil-DNA glycosylase-like"/>
    <property type="match status" value="1"/>
</dbReference>